<dbReference type="EMBL" id="MU274927">
    <property type="protein sequence ID" value="KAI0085867.1"/>
    <property type="molecule type" value="Genomic_DNA"/>
</dbReference>
<sequence>MPQYWGLVVAINKYSNSGLHGATGADIDGESVLQYLTKDLGMPRDNISYLQDENAKRSSIISEFRRHLIENTDIKKGDGIIFHYSGHGSRMKAPTGWTVVEEKTRDGQDNMIEVIVPFDDGVIDSKTGRRICSIPDRTLAALIEDASKAHGNNITIVLDCCHSGHGTRGNSTIIHDGMELTVRSVHPSLLSPLDPDVDRDLITRSLPTTNSNSTEPTLRVYTNSYHNFSASHVSTEAAVHEPHPRVKNPATNHILMAACGPREVALGGKKGGIFTQLWLFALRNSNIRPKTYAEIIKYINIEIAKAKLPQHPQCDGSVRDRLVFQETVMKAEHFDVARITGSTETLWVSAGEIHGIEVGARFEIHLLGDDLGLVGMLGSATVRRVEGITSLVDVLWDIPPVGRLTAVFSQGREKLRYTVVSNASPMTKLSTGSLEEREVGESIDRFRQNLRRDANGISLGIYEVLNEEESELRISFEGDGTVMLHRLDPLLGSIFNETPYLTAEEVRRCKIFGILKGIARFNKLLSLISATHPFDDSIVFEMYHLVTSRDENGEFVITESETCAKIIEREVLVEENGQYAIVLHNYSSKSLYVQIWYFDPNTYGIFPFYTSAEPDRPNLAANGGRFQIGASTEMPEPLRFHLPKGSKSDSAFIKIFLTDRPTKLDSLNQDELIGVGPDGKSNALRRRKRGGEGDVESTGRWDTILRKITVVKR</sequence>
<keyword evidence="2" id="KW-1185">Reference proteome</keyword>
<accession>A0ACB8TUY1</accession>
<organism evidence="1 2">
    <name type="scientific">Irpex rosettiformis</name>
    <dbReference type="NCBI Taxonomy" id="378272"/>
    <lineage>
        <taxon>Eukaryota</taxon>
        <taxon>Fungi</taxon>
        <taxon>Dikarya</taxon>
        <taxon>Basidiomycota</taxon>
        <taxon>Agaricomycotina</taxon>
        <taxon>Agaricomycetes</taxon>
        <taxon>Polyporales</taxon>
        <taxon>Irpicaceae</taxon>
        <taxon>Irpex</taxon>
    </lineage>
</organism>
<comment type="caution">
    <text evidence="1">The sequence shown here is derived from an EMBL/GenBank/DDBJ whole genome shotgun (WGS) entry which is preliminary data.</text>
</comment>
<gene>
    <name evidence="1" type="ORF">BDY19DRAFT_382482</name>
</gene>
<protein>
    <submittedName>
        <fullName evidence="1">Uncharacterized protein</fullName>
    </submittedName>
</protein>
<reference evidence="1" key="1">
    <citation type="journal article" date="2021" name="Environ. Microbiol.">
        <title>Gene family expansions and transcriptome signatures uncover fungal adaptations to wood decay.</title>
        <authorList>
            <person name="Hage H."/>
            <person name="Miyauchi S."/>
            <person name="Viragh M."/>
            <person name="Drula E."/>
            <person name="Min B."/>
            <person name="Chaduli D."/>
            <person name="Navarro D."/>
            <person name="Favel A."/>
            <person name="Norest M."/>
            <person name="Lesage-Meessen L."/>
            <person name="Balint B."/>
            <person name="Merenyi Z."/>
            <person name="de Eugenio L."/>
            <person name="Morin E."/>
            <person name="Martinez A.T."/>
            <person name="Baldrian P."/>
            <person name="Stursova M."/>
            <person name="Martinez M.J."/>
            <person name="Novotny C."/>
            <person name="Magnuson J.K."/>
            <person name="Spatafora J.W."/>
            <person name="Maurice S."/>
            <person name="Pangilinan J."/>
            <person name="Andreopoulos W."/>
            <person name="LaButti K."/>
            <person name="Hundley H."/>
            <person name="Na H."/>
            <person name="Kuo A."/>
            <person name="Barry K."/>
            <person name="Lipzen A."/>
            <person name="Henrissat B."/>
            <person name="Riley R."/>
            <person name="Ahrendt S."/>
            <person name="Nagy L.G."/>
            <person name="Grigoriev I.V."/>
            <person name="Martin F."/>
            <person name="Rosso M.N."/>
        </authorList>
    </citation>
    <scope>NUCLEOTIDE SEQUENCE</scope>
    <source>
        <strain evidence="1">CBS 384.51</strain>
    </source>
</reference>
<dbReference type="Proteomes" id="UP001055072">
    <property type="component" value="Unassembled WGS sequence"/>
</dbReference>
<name>A0ACB8TUY1_9APHY</name>
<evidence type="ECO:0000313" key="2">
    <source>
        <dbReference type="Proteomes" id="UP001055072"/>
    </source>
</evidence>
<evidence type="ECO:0000313" key="1">
    <source>
        <dbReference type="EMBL" id="KAI0085867.1"/>
    </source>
</evidence>
<proteinExistence type="predicted"/>